<name>A0A9D1NZN3_9FIRM</name>
<dbReference type="InterPro" id="IPR001460">
    <property type="entry name" value="PCN-bd_Tpept"/>
</dbReference>
<sequence>MLVVLLLRITVITAKSGNQYARQVLSQQSYDSQTIPYRRGEIQDANGIILARSERVYNVVLDCYAINSNEDYIEPTIDAVCSALGLDEADVRDRIENEATRDSQYQVVLYDATEEQKQAYEDYVSLDEDRELSDTQREKLQNVTGVWFEEQYNRVYPYDTLASNVVGFSNDIDQGTCGVEAYYDDLLNGTNGRTFGYLNEDSEFERTTIEPEHGKTLVLTLDMNIQQIIEKYIQEFDETYGEDTEDGKGAKNIGVVVMDPNTGEVLGMATNSEFDLNEPYDLTSVYTGAEVRAMDEDTYVEALNTMWSNFCVSTSFEPGSVVKPITVASALEVGAVSDGDYFYCDGGEFITDTDIHCDVWPGAHGDETLEYAIVNSCNDALMQIGMKMGIDAFCEYQSLFNFGSATGIDLPNENAGVVYNENTMHEVELATCTFGQGYTCNMIQEAAAFSAVINGGYYYQPHVVKQVLNADGSVEKNVEPLLLRQPVSSQVSSLVRGYLETAVQEGTGRKSRVPGYRTGGKTGTAEKIDEETGQRAAGRYLVSFIGAAPINDPEVVVYVVIDEPNVANQADSSYPQILFRQIATELFPYLGLYPTEEITDQLLMELGMTRDQVVEGGTNHETFQAFDTYGNLYNDAWINEEGVVVHGDNIPVEGAYVNEDGNPVDAWGNVKVLENPEENIDPKVDNPDMATPPQDVDDGEEEGTTWDGVTDEDLEDEEPSQQ</sequence>
<dbReference type="PANTHER" id="PTHR30627:SF1">
    <property type="entry name" value="PEPTIDOGLYCAN D,D-TRANSPEPTIDASE FTSI"/>
    <property type="match status" value="1"/>
</dbReference>
<dbReference type="Pfam" id="PF03717">
    <property type="entry name" value="PBP_dimer"/>
    <property type="match status" value="1"/>
</dbReference>
<keyword evidence="7" id="KW-0132">Cell division</keyword>
<dbReference type="Pfam" id="PF00905">
    <property type="entry name" value="Transpeptidase"/>
    <property type="match status" value="1"/>
</dbReference>
<dbReference type="GO" id="GO:0005886">
    <property type="term" value="C:plasma membrane"/>
    <property type="evidence" value="ECO:0007669"/>
    <property type="project" value="TreeGrafter"/>
</dbReference>
<feature type="domain" description="Penicillin-binding protein dimerisation" evidence="6">
    <location>
        <begin position="35"/>
        <end position="201"/>
    </location>
</feature>
<dbReference type="InterPro" id="IPR012338">
    <property type="entry name" value="Beta-lactam/transpept-like"/>
</dbReference>
<evidence type="ECO:0000256" key="3">
    <source>
        <dbReference type="ARBA" id="ARBA00023136"/>
    </source>
</evidence>
<dbReference type="GO" id="GO:0008658">
    <property type="term" value="F:penicillin binding"/>
    <property type="evidence" value="ECO:0007669"/>
    <property type="project" value="InterPro"/>
</dbReference>
<organism evidence="7 8">
    <name type="scientific">Candidatus Merdiplasma excrementigallinarum</name>
    <dbReference type="NCBI Taxonomy" id="2840864"/>
    <lineage>
        <taxon>Bacteria</taxon>
        <taxon>Bacillati</taxon>
        <taxon>Bacillota</taxon>
        <taxon>Clostridia</taxon>
        <taxon>Lachnospirales</taxon>
        <taxon>Lachnospiraceae</taxon>
        <taxon>Lachnospiraceae incertae sedis</taxon>
        <taxon>Candidatus Merdiplasma</taxon>
    </lineage>
</organism>
<dbReference type="GO" id="GO:0051301">
    <property type="term" value="P:cell division"/>
    <property type="evidence" value="ECO:0007669"/>
    <property type="project" value="UniProtKB-KW"/>
</dbReference>
<evidence type="ECO:0000313" key="8">
    <source>
        <dbReference type="Proteomes" id="UP000886889"/>
    </source>
</evidence>
<dbReference type="SUPFAM" id="SSF56601">
    <property type="entry name" value="beta-lactamase/transpeptidase-like"/>
    <property type="match status" value="1"/>
</dbReference>
<comment type="caution">
    <text evidence="7">The sequence shown here is derived from an EMBL/GenBank/DDBJ whole genome shotgun (WGS) entry which is preliminary data.</text>
</comment>
<dbReference type="EMBL" id="DVOS01000060">
    <property type="protein sequence ID" value="HIV23776.1"/>
    <property type="molecule type" value="Genomic_DNA"/>
</dbReference>
<comment type="subcellular location">
    <subcellularLocation>
        <location evidence="1">Membrane</location>
    </subcellularLocation>
</comment>
<dbReference type="SUPFAM" id="SSF56519">
    <property type="entry name" value="Penicillin binding protein dimerisation domain"/>
    <property type="match status" value="1"/>
</dbReference>
<keyword evidence="3" id="KW-0472">Membrane</keyword>
<dbReference type="Gene3D" id="3.40.710.10">
    <property type="entry name" value="DD-peptidase/beta-lactamase superfamily"/>
    <property type="match status" value="1"/>
</dbReference>
<dbReference type="GO" id="GO:0071555">
    <property type="term" value="P:cell wall organization"/>
    <property type="evidence" value="ECO:0007669"/>
    <property type="project" value="TreeGrafter"/>
</dbReference>
<feature type="domain" description="Penicillin-binding protein transpeptidase" evidence="5">
    <location>
        <begin position="254"/>
        <end position="582"/>
    </location>
</feature>
<evidence type="ECO:0000256" key="2">
    <source>
        <dbReference type="ARBA" id="ARBA00007171"/>
    </source>
</evidence>
<keyword evidence="7" id="KW-0131">Cell cycle</keyword>
<dbReference type="InterPro" id="IPR005311">
    <property type="entry name" value="PBP_dimer"/>
</dbReference>
<feature type="region of interest" description="Disordered" evidence="4">
    <location>
        <begin position="676"/>
        <end position="722"/>
    </location>
</feature>
<dbReference type="PANTHER" id="PTHR30627">
    <property type="entry name" value="PEPTIDOGLYCAN D,D-TRANSPEPTIDASE"/>
    <property type="match status" value="1"/>
</dbReference>
<dbReference type="Gene3D" id="3.90.1310.10">
    <property type="entry name" value="Penicillin-binding protein 2a (Domain 2)"/>
    <property type="match status" value="1"/>
</dbReference>
<evidence type="ECO:0000259" key="6">
    <source>
        <dbReference type="Pfam" id="PF03717"/>
    </source>
</evidence>
<protein>
    <submittedName>
        <fullName evidence="7">Cell division protein FtsI</fullName>
    </submittedName>
</protein>
<evidence type="ECO:0000256" key="1">
    <source>
        <dbReference type="ARBA" id="ARBA00004370"/>
    </source>
</evidence>
<evidence type="ECO:0000256" key="4">
    <source>
        <dbReference type="SAM" id="MobiDB-lite"/>
    </source>
</evidence>
<dbReference type="Proteomes" id="UP000886889">
    <property type="component" value="Unassembled WGS sequence"/>
</dbReference>
<proteinExistence type="inferred from homology"/>
<comment type="similarity">
    <text evidence="2">Belongs to the transpeptidase family.</text>
</comment>
<dbReference type="AlphaFoldDB" id="A0A9D1NZN3"/>
<evidence type="ECO:0000313" key="7">
    <source>
        <dbReference type="EMBL" id="HIV23776.1"/>
    </source>
</evidence>
<evidence type="ECO:0000259" key="5">
    <source>
        <dbReference type="Pfam" id="PF00905"/>
    </source>
</evidence>
<dbReference type="InterPro" id="IPR050515">
    <property type="entry name" value="Beta-lactam/transpept"/>
</dbReference>
<accession>A0A9D1NZN3</accession>
<feature type="compositionally biased region" description="Acidic residues" evidence="4">
    <location>
        <begin position="695"/>
        <end position="722"/>
    </location>
</feature>
<reference evidence="7" key="1">
    <citation type="submission" date="2020-10" db="EMBL/GenBank/DDBJ databases">
        <authorList>
            <person name="Gilroy R."/>
        </authorList>
    </citation>
    <scope>NUCLEOTIDE SEQUENCE</scope>
    <source>
        <strain evidence="7">ChiBcec6-7307</strain>
    </source>
</reference>
<reference evidence="7" key="2">
    <citation type="journal article" date="2021" name="PeerJ">
        <title>Extensive microbial diversity within the chicken gut microbiome revealed by metagenomics and culture.</title>
        <authorList>
            <person name="Gilroy R."/>
            <person name="Ravi A."/>
            <person name="Getino M."/>
            <person name="Pursley I."/>
            <person name="Horton D.L."/>
            <person name="Alikhan N.F."/>
            <person name="Baker D."/>
            <person name="Gharbi K."/>
            <person name="Hall N."/>
            <person name="Watson M."/>
            <person name="Adriaenssens E.M."/>
            <person name="Foster-Nyarko E."/>
            <person name="Jarju S."/>
            <person name="Secka A."/>
            <person name="Antonio M."/>
            <person name="Oren A."/>
            <person name="Chaudhuri R.R."/>
            <person name="La Ragione R."/>
            <person name="Hildebrand F."/>
            <person name="Pallen M.J."/>
        </authorList>
    </citation>
    <scope>NUCLEOTIDE SEQUENCE</scope>
    <source>
        <strain evidence="7">ChiBcec6-7307</strain>
    </source>
</reference>
<dbReference type="InterPro" id="IPR036138">
    <property type="entry name" value="PBP_dimer_sf"/>
</dbReference>
<gene>
    <name evidence="7" type="ORF">IAC80_07520</name>
</gene>